<feature type="transmembrane region" description="Helical" evidence="10">
    <location>
        <begin position="27"/>
        <end position="46"/>
    </location>
</feature>
<keyword evidence="10" id="KW-0812">Transmembrane</keyword>
<evidence type="ECO:0000256" key="7">
    <source>
        <dbReference type="ARBA" id="ARBA00022777"/>
    </source>
</evidence>
<dbReference type="EC" id="2.7.13.3" evidence="3"/>
<dbReference type="EMBL" id="JALBUF010000002">
    <property type="protein sequence ID" value="MCI0182924.1"/>
    <property type="molecule type" value="Genomic_DNA"/>
</dbReference>
<dbReference type="PANTHER" id="PTHR43047">
    <property type="entry name" value="TWO-COMPONENT HISTIDINE PROTEIN KINASE"/>
    <property type="match status" value="1"/>
</dbReference>
<dbReference type="SUPFAM" id="SSF47384">
    <property type="entry name" value="Homodimeric domain of signal transducing histidine kinase"/>
    <property type="match status" value="1"/>
</dbReference>
<keyword evidence="7" id="KW-0418">Kinase</keyword>
<evidence type="ECO:0000256" key="3">
    <source>
        <dbReference type="ARBA" id="ARBA00012438"/>
    </source>
</evidence>
<dbReference type="GO" id="GO:0005886">
    <property type="term" value="C:plasma membrane"/>
    <property type="evidence" value="ECO:0007669"/>
    <property type="project" value="UniProtKB-SubCell"/>
</dbReference>
<name>A0A9X1V7X9_9BACL</name>
<dbReference type="InterPro" id="IPR004358">
    <property type="entry name" value="Sig_transdc_His_kin-like_C"/>
</dbReference>
<dbReference type="AlphaFoldDB" id="A0A9X1V7X9"/>
<keyword evidence="8" id="KW-0067">ATP-binding</keyword>
<dbReference type="PRINTS" id="PR00344">
    <property type="entry name" value="BCTRLSENSOR"/>
</dbReference>
<dbReference type="InterPro" id="IPR005467">
    <property type="entry name" value="His_kinase_dom"/>
</dbReference>
<dbReference type="CDD" id="cd00082">
    <property type="entry name" value="HisKA"/>
    <property type="match status" value="1"/>
</dbReference>
<dbReference type="CDD" id="cd00075">
    <property type="entry name" value="HATPase"/>
    <property type="match status" value="1"/>
</dbReference>
<dbReference type="InterPro" id="IPR036890">
    <property type="entry name" value="HATPase_C_sf"/>
</dbReference>
<dbReference type="Pfam" id="PF02518">
    <property type="entry name" value="HATPase_c"/>
    <property type="match status" value="1"/>
</dbReference>
<dbReference type="PANTHER" id="PTHR43047:SF72">
    <property type="entry name" value="OSMOSENSING HISTIDINE PROTEIN KINASE SLN1"/>
    <property type="match status" value="1"/>
</dbReference>
<evidence type="ECO:0000256" key="6">
    <source>
        <dbReference type="ARBA" id="ARBA00022741"/>
    </source>
</evidence>
<proteinExistence type="predicted"/>
<feature type="transmembrane region" description="Helical" evidence="10">
    <location>
        <begin position="156"/>
        <end position="172"/>
    </location>
</feature>
<evidence type="ECO:0000256" key="2">
    <source>
        <dbReference type="ARBA" id="ARBA00004651"/>
    </source>
</evidence>
<evidence type="ECO:0000256" key="9">
    <source>
        <dbReference type="ARBA" id="ARBA00023012"/>
    </source>
</evidence>
<dbReference type="InterPro" id="IPR003594">
    <property type="entry name" value="HATPase_dom"/>
</dbReference>
<dbReference type="InterPro" id="IPR003661">
    <property type="entry name" value="HisK_dim/P_dom"/>
</dbReference>
<dbReference type="GO" id="GO:0009927">
    <property type="term" value="F:histidine phosphotransfer kinase activity"/>
    <property type="evidence" value="ECO:0007669"/>
    <property type="project" value="TreeGrafter"/>
</dbReference>
<organism evidence="12 13">
    <name type="scientific">Sulfoacidibacillus ferrooxidans</name>
    <dbReference type="NCBI Taxonomy" id="2005001"/>
    <lineage>
        <taxon>Bacteria</taxon>
        <taxon>Bacillati</taxon>
        <taxon>Bacillota</taxon>
        <taxon>Bacilli</taxon>
        <taxon>Bacillales</taxon>
        <taxon>Alicyclobacillaceae</taxon>
        <taxon>Sulfoacidibacillus</taxon>
    </lineage>
</organism>
<reference evidence="12" key="1">
    <citation type="submission" date="2022-03" db="EMBL/GenBank/DDBJ databases">
        <title>Draft Genome Sequence of Firmicute Strain S0AB, a Heterotrophic Iron/Sulfur-Oxidizing Extreme Acidophile.</title>
        <authorList>
            <person name="Vergara E."/>
            <person name="Pakostova E."/>
            <person name="Johnson D.B."/>
            <person name="Holmes D.S."/>
        </authorList>
    </citation>
    <scope>NUCLEOTIDE SEQUENCE</scope>
    <source>
        <strain evidence="12">S0AB</strain>
    </source>
</reference>
<evidence type="ECO:0000313" key="13">
    <source>
        <dbReference type="Proteomes" id="UP001139263"/>
    </source>
</evidence>
<evidence type="ECO:0000256" key="8">
    <source>
        <dbReference type="ARBA" id="ARBA00022840"/>
    </source>
</evidence>
<keyword evidence="13" id="KW-1185">Reference proteome</keyword>
<comment type="catalytic activity">
    <reaction evidence="1">
        <text>ATP + protein L-histidine = ADP + protein N-phospho-L-histidine.</text>
        <dbReference type="EC" id="2.7.13.3"/>
    </reaction>
</comment>
<dbReference type="GO" id="GO:0005524">
    <property type="term" value="F:ATP binding"/>
    <property type="evidence" value="ECO:0007669"/>
    <property type="project" value="UniProtKB-KW"/>
</dbReference>
<keyword evidence="9" id="KW-0902">Two-component regulatory system</keyword>
<keyword evidence="4" id="KW-0597">Phosphoprotein</keyword>
<feature type="domain" description="Histidine kinase" evidence="11">
    <location>
        <begin position="279"/>
        <end position="521"/>
    </location>
</feature>
<accession>A0A9X1V7X9</accession>
<dbReference type="InterPro" id="IPR036097">
    <property type="entry name" value="HisK_dim/P_sf"/>
</dbReference>
<feature type="transmembrane region" description="Helical" evidence="10">
    <location>
        <begin position="192"/>
        <end position="211"/>
    </location>
</feature>
<dbReference type="Gene3D" id="6.10.340.10">
    <property type="match status" value="1"/>
</dbReference>
<dbReference type="Pfam" id="PF00512">
    <property type="entry name" value="HisKA"/>
    <property type="match status" value="1"/>
</dbReference>
<evidence type="ECO:0000259" key="11">
    <source>
        <dbReference type="PROSITE" id="PS50109"/>
    </source>
</evidence>
<dbReference type="SUPFAM" id="SSF55874">
    <property type="entry name" value="ATPase domain of HSP90 chaperone/DNA topoisomerase II/histidine kinase"/>
    <property type="match status" value="1"/>
</dbReference>
<dbReference type="SMART" id="SM00387">
    <property type="entry name" value="HATPase_c"/>
    <property type="match status" value="1"/>
</dbReference>
<sequence>MSIFSSWQQLRVRADEHVKNSLTSDLYARYVVVVVILIVLVAAIQFESLHSALVVANENNLSFAMRDALSESAFEKGISAQSFVKAAPRILTSLSLRGINVRLYDEHLHLIGKRMSRFDPVDLVSLRPHLFVLMSQNQTRISQNITGYVMQSHGQMLLLGIVSTAGHVVGYVELGYSESLLYPMLLQQTLRFFVISLFVVIFTAMILIPIIRKPLRPLNRLFETAERIKAGEFHERLPVIGTFETVHLAEMINDALDLMANSVKKEKEATDRMKQFVSDASHELRTPLTAIRGFADVLLRRLDSYVEELKMIQCDGQADGIMTEDIVTRLAQNTEKIAGMRLGLRTMQQETARLEELVRDLLHLAKLEENLTPQLEQVEMAALVQSLQPQFQLLAGARQIIYDLAQVVVACDRSMLQQILYNIVTNAIQHTDPEYGIVQIRLRSSKKKGALLMVSDNGPGIAKEQVERIFDRFYRASGSRDRNPGGAGLGLAIVAEIVRVHEGRIWAESEQGAGTTMFVEL</sequence>
<keyword evidence="10" id="KW-1133">Transmembrane helix</keyword>
<comment type="subcellular location">
    <subcellularLocation>
        <location evidence="2">Cell membrane</location>
        <topology evidence="2">Multi-pass membrane protein</topology>
    </subcellularLocation>
</comment>
<evidence type="ECO:0000256" key="4">
    <source>
        <dbReference type="ARBA" id="ARBA00022553"/>
    </source>
</evidence>
<dbReference type="FunFam" id="3.30.565.10:FF:000006">
    <property type="entry name" value="Sensor histidine kinase WalK"/>
    <property type="match status" value="1"/>
</dbReference>
<dbReference type="Gene3D" id="1.10.287.130">
    <property type="match status" value="1"/>
</dbReference>
<dbReference type="Proteomes" id="UP001139263">
    <property type="component" value="Unassembled WGS sequence"/>
</dbReference>
<dbReference type="SMART" id="SM00388">
    <property type="entry name" value="HisKA"/>
    <property type="match status" value="1"/>
</dbReference>
<evidence type="ECO:0000256" key="1">
    <source>
        <dbReference type="ARBA" id="ARBA00000085"/>
    </source>
</evidence>
<dbReference type="CDD" id="cd06225">
    <property type="entry name" value="HAMP"/>
    <property type="match status" value="1"/>
</dbReference>
<dbReference type="PROSITE" id="PS50109">
    <property type="entry name" value="HIS_KIN"/>
    <property type="match status" value="1"/>
</dbReference>
<evidence type="ECO:0000256" key="5">
    <source>
        <dbReference type="ARBA" id="ARBA00022679"/>
    </source>
</evidence>
<evidence type="ECO:0000256" key="10">
    <source>
        <dbReference type="SAM" id="Phobius"/>
    </source>
</evidence>
<gene>
    <name evidence="12" type="primary">sasA_4</name>
    <name evidence="12" type="ORF">MM817_01193</name>
</gene>
<dbReference type="GO" id="GO:0000155">
    <property type="term" value="F:phosphorelay sensor kinase activity"/>
    <property type="evidence" value="ECO:0007669"/>
    <property type="project" value="InterPro"/>
</dbReference>
<keyword evidence="5 12" id="KW-0808">Transferase</keyword>
<protein>
    <recommendedName>
        <fullName evidence="3">histidine kinase</fullName>
        <ecNumber evidence="3">2.7.13.3</ecNumber>
    </recommendedName>
</protein>
<keyword evidence="10" id="KW-0472">Membrane</keyword>
<dbReference type="Gene3D" id="3.30.565.10">
    <property type="entry name" value="Histidine kinase-like ATPase, C-terminal domain"/>
    <property type="match status" value="1"/>
</dbReference>
<keyword evidence="6" id="KW-0547">Nucleotide-binding</keyword>
<comment type="caution">
    <text evidence="12">The sequence shown here is derived from an EMBL/GenBank/DDBJ whole genome shotgun (WGS) entry which is preliminary data.</text>
</comment>
<evidence type="ECO:0000313" key="12">
    <source>
        <dbReference type="EMBL" id="MCI0182924.1"/>
    </source>
</evidence>
<dbReference type="RefSeq" id="WP_241712522.1">
    <property type="nucleotide sequence ID" value="NZ_JALBUF010000002.1"/>
</dbReference>